<keyword evidence="2 5" id="KW-0808">Transferase</keyword>
<keyword evidence="9" id="KW-1185">Reference proteome</keyword>
<protein>
    <recommendedName>
        <fullName evidence="7">SAM-dependent MTase RsmB/NOP-type domain-containing protein</fullName>
    </recommendedName>
</protein>
<dbReference type="InterPro" id="IPR049560">
    <property type="entry name" value="MeTrfase_RsmB-F_NOP2_cat"/>
</dbReference>
<dbReference type="InterPro" id="IPR049561">
    <property type="entry name" value="NSUN5_7_fdxn-like"/>
</dbReference>
<dbReference type="InterPro" id="IPR023267">
    <property type="entry name" value="RCMT"/>
</dbReference>
<keyword evidence="3 5" id="KW-0949">S-adenosyl-L-methionine</keyword>
<sequence>MSLYIEASRIISRPRYGGLRGAIYSDSSLKSRPEQLYALIIETLKYQEILNEVIDRSGLLGVERTLSHPLALVLVHDFLLKKGGIATSTGPLKESILRHKSRLSSEFTRAKIRRGYATTAALHAATVTTSARYPRWVRVNTLKTTVMDILAGGFKDYTPVNEFQELFAKAGEKEAMVVYIDPHIPNLLGFPPSTDLSAHPLVVSGALFLQDKASCFPAHILSPPPDAFVVDGTAAPGNKTTHLAAIIGRGGSGKIFAFEKDLKRSKVLETMVGKAGADRIVEIRSGNDFLLADPWKEGEKEGLEKVTHLLLDPSCSGSGIVERHEYELLPTTPRPAPPASRTSKMKKRKRGDNAEVTPTNLVSKKEREEITKHNALDEERLLSLSTFQKKIIVHAMRFPSARRITYSTCSVHAAENEHVVLSVLESDVAVKRGWRVEKRDENNFRSWERRGLVEECGGDEEVAQGCIRCNPWEDGGIGFFVVPFVRDGSIDEPLAEVREEVNENFPFSTTLEEEWGGISDVGEDQAVKIIDPSEMGREGQKKRISGKVVQTIGGGAKSKNKSGGTTEYPKFRPRRLLGSGKK</sequence>
<keyword evidence="4 5" id="KW-0694">RNA-binding</keyword>
<dbReference type="InterPro" id="IPR029063">
    <property type="entry name" value="SAM-dependent_MTases_sf"/>
</dbReference>
<feature type="region of interest" description="Disordered" evidence="6">
    <location>
        <begin position="330"/>
        <end position="365"/>
    </location>
</feature>
<comment type="caution">
    <text evidence="8">The sequence shown here is derived from an EMBL/GenBank/DDBJ whole genome shotgun (WGS) entry which is preliminary data.</text>
</comment>
<feature type="binding site" evidence="5">
    <location>
        <position position="259"/>
    </location>
    <ligand>
        <name>S-adenosyl-L-methionine</name>
        <dbReference type="ChEBI" id="CHEBI:59789"/>
    </ligand>
</feature>
<evidence type="ECO:0000313" key="8">
    <source>
        <dbReference type="EMBL" id="KAL0635794.1"/>
    </source>
</evidence>
<evidence type="ECO:0000256" key="3">
    <source>
        <dbReference type="ARBA" id="ARBA00022691"/>
    </source>
</evidence>
<evidence type="ECO:0000256" key="4">
    <source>
        <dbReference type="ARBA" id="ARBA00022884"/>
    </source>
</evidence>
<comment type="similarity">
    <text evidence="5">Belongs to the class I-like SAM-binding methyltransferase superfamily. RsmB/NOP family.</text>
</comment>
<dbReference type="Pfam" id="PF01189">
    <property type="entry name" value="Methyltr_RsmB-F"/>
    <property type="match status" value="1"/>
</dbReference>
<dbReference type="Gene3D" id="3.30.70.1170">
    <property type="entry name" value="Sun protein, domain 3"/>
    <property type="match status" value="1"/>
</dbReference>
<evidence type="ECO:0000256" key="5">
    <source>
        <dbReference type="PROSITE-ProRule" id="PRU01023"/>
    </source>
</evidence>
<feature type="active site" description="Nucleophile" evidence="5">
    <location>
        <position position="409"/>
    </location>
</feature>
<dbReference type="Proteomes" id="UP001447188">
    <property type="component" value="Unassembled WGS sequence"/>
</dbReference>
<comment type="caution">
    <text evidence="5">Lacks conserved residue(s) required for the propagation of feature annotation.</text>
</comment>
<evidence type="ECO:0000256" key="1">
    <source>
        <dbReference type="ARBA" id="ARBA00022603"/>
    </source>
</evidence>
<feature type="binding site" evidence="5">
    <location>
        <position position="312"/>
    </location>
    <ligand>
        <name>S-adenosyl-L-methionine</name>
        <dbReference type="ChEBI" id="CHEBI:59789"/>
    </ligand>
</feature>
<feature type="compositionally biased region" description="Basic residues" evidence="6">
    <location>
        <begin position="571"/>
        <end position="582"/>
    </location>
</feature>
<reference evidence="8 9" key="1">
    <citation type="submission" date="2024-02" db="EMBL/GenBank/DDBJ databases">
        <title>Discinaceae phylogenomics.</title>
        <authorList>
            <person name="Dirks A.C."/>
            <person name="James T.Y."/>
        </authorList>
    </citation>
    <scope>NUCLEOTIDE SEQUENCE [LARGE SCALE GENOMIC DNA]</scope>
    <source>
        <strain evidence="8 9">ACD0624</strain>
    </source>
</reference>
<dbReference type="PROSITE" id="PS51686">
    <property type="entry name" value="SAM_MT_RSMB_NOP"/>
    <property type="match status" value="1"/>
</dbReference>
<feature type="domain" description="SAM-dependent MTase RsmB/NOP-type" evidence="7">
    <location>
        <begin position="125"/>
        <end position="487"/>
    </location>
</feature>
<dbReference type="PANTHER" id="PTHR22807:SF4">
    <property type="entry name" value="28S RRNA (CYTOSINE-C(5))-METHYLTRANSFERASE"/>
    <property type="match status" value="1"/>
</dbReference>
<dbReference type="Pfam" id="PF21148">
    <property type="entry name" value="NSUN5_fdxn-like"/>
    <property type="match status" value="1"/>
</dbReference>
<accession>A0ABR3GIN6</accession>
<name>A0ABR3GIN6_9PEZI</name>
<feature type="region of interest" description="Disordered" evidence="6">
    <location>
        <begin position="534"/>
        <end position="582"/>
    </location>
</feature>
<dbReference type="Gene3D" id="3.40.50.150">
    <property type="entry name" value="Vaccinia Virus protein VP39"/>
    <property type="match status" value="1"/>
</dbReference>
<dbReference type="PANTHER" id="PTHR22807">
    <property type="entry name" value="NOP2 YEAST -RELATED NOL1/NOP2/FMU SUN DOMAIN-CONTAINING"/>
    <property type="match status" value="1"/>
</dbReference>
<dbReference type="Pfam" id="PF21153">
    <property type="entry name" value="NSUN5_N"/>
    <property type="match status" value="1"/>
</dbReference>
<dbReference type="EMBL" id="JBBBZM010000062">
    <property type="protein sequence ID" value="KAL0635794.1"/>
    <property type="molecule type" value="Genomic_DNA"/>
</dbReference>
<evidence type="ECO:0000256" key="6">
    <source>
        <dbReference type="SAM" id="MobiDB-lite"/>
    </source>
</evidence>
<dbReference type="SUPFAM" id="SSF53335">
    <property type="entry name" value="S-adenosyl-L-methionine-dependent methyltransferases"/>
    <property type="match status" value="1"/>
</dbReference>
<gene>
    <name evidence="8" type="ORF">Q9L58_005227</name>
</gene>
<evidence type="ECO:0000259" key="7">
    <source>
        <dbReference type="PROSITE" id="PS51686"/>
    </source>
</evidence>
<dbReference type="PRINTS" id="PR02008">
    <property type="entry name" value="RCMTFAMILY"/>
</dbReference>
<evidence type="ECO:0000256" key="2">
    <source>
        <dbReference type="ARBA" id="ARBA00022679"/>
    </source>
</evidence>
<dbReference type="InterPro" id="IPR001678">
    <property type="entry name" value="MeTrfase_RsmB-F_NOP2_dom"/>
</dbReference>
<proteinExistence type="inferred from homology"/>
<evidence type="ECO:0000313" key="9">
    <source>
        <dbReference type="Proteomes" id="UP001447188"/>
    </source>
</evidence>
<keyword evidence="1 5" id="KW-0489">Methyltransferase</keyword>
<dbReference type="InterPro" id="IPR048889">
    <property type="entry name" value="NSUN5_RCM1_N"/>
</dbReference>
<organism evidence="8 9">
    <name type="scientific">Discina gigas</name>
    <dbReference type="NCBI Taxonomy" id="1032678"/>
    <lineage>
        <taxon>Eukaryota</taxon>
        <taxon>Fungi</taxon>
        <taxon>Dikarya</taxon>
        <taxon>Ascomycota</taxon>
        <taxon>Pezizomycotina</taxon>
        <taxon>Pezizomycetes</taxon>
        <taxon>Pezizales</taxon>
        <taxon>Discinaceae</taxon>
        <taxon>Discina</taxon>
    </lineage>
</organism>